<dbReference type="GO" id="GO:0005886">
    <property type="term" value="C:plasma membrane"/>
    <property type="evidence" value="ECO:0007669"/>
    <property type="project" value="UniProtKB-SubCell"/>
</dbReference>
<feature type="active site" evidence="12">
    <location>
        <position position="226"/>
    </location>
</feature>
<evidence type="ECO:0000256" key="1">
    <source>
        <dbReference type="ARBA" id="ARBA00004651"/>
    </source>
</evidence>
<feature type="active site" evidence="12">
    <location>
        <position position="399"/>
    </location>
</feature>
<dbReference type="FunFam" id="3.30.870.10:FF:000014">
    <property type="entry name" value="Cardiolipin synthase"/>
    <property type="match status" value="1"/>
</dbReference>
<sequence length="479" mass="55476">MGTGAIVALIFTILFLNLVLSIALIFIERKDTGSTWAWLFVLNVLPVIGFFIYLMFGQNFTREKRFRKKIIGDSERKSYFEKKRKLYKFDRDMINNIDMIEMNYQNCKSMYTQLNEVELYFDGNDKFESLIQCIKNAKKYIHIEYYIFRKDDIGKEIIDLLVEKLKEGVEVKLLVDAMGSGKLNHKKNIRDFVEAGGEFAVFFPGLTAHINMRINYRDHRKIVVIDGECGFLGGFNVGDEYLGRYKSIGNWRDTHFKVVGEAILDLEERFLMDWSYASEEDIADVERYFEVKEVKNSNVGIQIVSSGPDHDQEFIKNGYVKIVNNAKQYLYLQTPYFVPDETVMQCLRICALSGVDVRIMIPANPDHIFMGWAASSYVDQLMDAGVKVYYYHKGFLHAKTMVSDDAVSSIGTANMDIRSFRLNFETNAFIYNEKIALQMKEQFEKDMEDCTLVTTEIFAKRGTFMKIAESIVRLLSPIL</sequence>
<evidence type="ECO:0000256" key="8">
    <source>
        <dbReference type="ARBA" id="ARBA00023098"/>
    </source>
</evidence>
<comment type="function">
    <text evidence="12">Catalyzes the reversible phosphatidyl group transfer from one phosphatidylglycerol molecule to another to form cardiolipin (CL) (diphosphatidylglycerol) and glycerol.</text>
</comment>
<keyword evidence="3 12" id="KW-0444">Lipid biosynthesis</keyword>
<dbReference type="InterPro" id="IPR025202">
    <property type="entry name" value="PLD-like_dom"/>
</dbReference>
<organism evidence="15 16">
    <name type="scientific">Hathewaya proteolytica DSM 3090</name>
    <dbReference type="NCBI Taxonomy" id="1121331"/>
    <lineage>
        <taxon>Bacteria</taxon>
        <taxon>Bacillati</taxon>
        <taxon>Bacillota</taxon>
        <taxon>Clostridia</taxon>
        <taxon>Eubacteriales</taxon>
        <taxon>Clostridiaceae</taxon>
        <taxon>Hathewaya</taxon>
    </lineage>
</organism>
<dbReference type="RefSeq" id="WP_072904437.1">
    <property type="nucleotide sequence ID" value="NZ_FRAD01000028.1"/>
</dbReference>
<reference evidence="15 16" key="1">
    <citation type="submission" date="2016-11" db="EMBL/GenBank/DDBJ databases">
        <authorList>
            <person name="Jaros S."/>
            <person name="Januszkiewicz K."/>
            <person name="Wedrychowicz H."/>
        </authorList>
    </citation>
    <scope>NUCLEOTIDE SEQUENCE [LARGE SCALE GENOMIC DNA]</scope>
    <source>
        <strain evidence="15 16">DSM 3090</strain>
    </source>
</reference>
<feature type="active site" evidence="12">
    <location>
        <position position="221"/>
    </location>
</feature>
<name>A0A1M6SGR6_9CLOT</name>
<keyword evidence="7 12" id="KW-1133">Transmembrane helix</keyword>
<dbReference type="SMART" id="SM00155">
    <property type="entry name" value="PLDc"/>
    <property type="match status" value="2"/>
</dbReference>
<dbReference type="Gene3D" id="3.30.870.10">
    <property type="entry name" value="Endonuclease Chain A"/>
    <property type="match status" value="2"/>
</dbReference>
<gene>
    <name evidence="15" type="ORF">SAMN02745248_02544</name>
</gene>
<evidence type="ECO:0000256" key="7">
    <source>
        <dbReference type="ARBA" id="ARBA00022989"/>
    </source>
</evidence>
<dbReference type="PANTHER" id="PTHR21248">
    <property type="entry name" value="CARDIOLIPIN SYNTHASE"/>
    <property type="match status" value="1"/>
</dbReference>
<keyword evidence="6" id="KW-0677">Repeat</keyword>
<dbReference type="HAMAP" id="MF_01916">
    <property type="entry name" value="Cardiolipin_synth_Cls"/>
    <property type="match status" value="1"/>
</dbReference>
<feature type="transmembrane region" description="Helical" evidence="12">
    <location>
        <begin position="36"/>
        <end position="56"/>
    </location>
</feature>
<evidence type="ECO:0000256" key="13">
    <source>
        <dbReference type="NCBIfam" id="TIGR04265"/>
    </source>
</evidence>
<dbReference type="SUPFAM" id="SSF56024">
    <property type="entry name" value="Phospholipase D/nuclease"/>
    <property type="match status" value="2"/>
</dbReference>
<feature type="active site" evidence="12">
    <location>
        <position position="219"/>
    </location>
</feature>
<proteinExistence type="inferred from homology"/>
<keyword evidence="11 12" id="KW-1208">Phospholipid metabolism</keyword>
<evidence type="ECO:0000256" key="10">
    <source>
        <dbReference type="ARBA" id="ARBA00023209"/>
    </source>
</evidence>
<dbReference type="EC" id="2.7.8.-" evidence="12 13"/>
<dbReference type="NCBIfam" id="TIGR04265">
    <property type="entry name" value="bac_cardiolipin"/>
    <property type="match status" value="1"/>
</dbReference>
<feature type="active site" evidence="12">
    <location>
        <position position="397"/>
    </location>
</feature>
<dbReference type="CDD" id="cd09112">
    <property type="entry name" value="PLDc_CLS_2"/>
    <property type="match status" value="1"/>
</dbReference>
<dbReference type="PANTHER" id="PTHR21248:SF22">
    <property type="entry name" value="PHOSPHOLIPASE D"/>
    <property type="match status" value="1"/>
</dbReference>
<evidence type="ECO:0000259" key="14">
    <source>
        <dbReference type="PROSITE" id="PS50035"/>
    </source>
</evidence>
<dbReference type="Pfam" id="PF13091">
    <property type="entry name" value="PLDc_2"/>
    <property type="match status" value="2"/>
</dbReference>
<protein>
    <recommendedName>
        <fullName evidence="12 13">Cardiolipin synthase</fullName>
        <shortName evidence="12">CL synthase</shortName>
        <ecNumber evidence="12 13">2.7.8.-</ecNumber>
    </recommendedName>
</protein>
<evidence type="ECO:0000256" key="12">
    <source>
        <dbReference type="HAMAP-Rule" id="MF_01916"/>
    </source>
</evidence>
<keyword evidence="10 12" id="KW-0594">Phospholipid biosynthesis</keyword>
<dbReference type="Proteomes" id="UP000183952">
    <property type="component" value="Unassembled WGS sequence"/>
</dbReference>
<comment type="catalytic activity">
    <reaction evidence="12">
        <text>2 a 1,2-diacyl-sn-glycero-3-phospho-(1'-sn-glycerol) = a cardiolipin + glycerol</text>
        <dbReference type="Rhea" id="RHEA:31451"/>
        <dbReference type="ChEBI" id="CHEBI:17754"/>
        <dbReference type="ChEBI" id="CHEBI:62237"/>
        <dbReference type="ChEBI" id="CHEBI:64716"/>
    </reaction>
</comment>
<dbReference type="STRING" id="1121331.SAMN02745248_02544"/>
<evidence type="ECO:0000256" key="3">
    <source>
        <dbReference type="ARBA" id="ARBA00022516"/>
    </source>
</evidence>
<evidence type="ECO:0000256" key="5">
    <source>
        <dbReference type="ARBA" id="ARBA00022692"/>
    </source>
</evidence>
<dbReference type="AlphaFoldDB" id="A0A1M6SGR6"/>
<dbReference type="CDD" id="cd09110">
    <property type="entry name" value="PLDc_CLS_1"/>
    <property type="match status" value="1"/>
</dbReference>
<keyword evidence="5 12" id="KW-0812">Transmembrane</keyword>
<evidence type="ECO:0000256" key="4">
    <source>
        <dbReference type="ARBA" id="ARBA00022679"/>
    </source>
</evidence>
<dbReference type="InterPro" id="IPR027379">
    <property type="entry name" value="CLS_N"/>
</dbReference>
<comment type="similarity">
    <text evidence="12">Belongs to the phospholipase D family. Cardiolipin synthase subfamily.</text>
</comment>
<keyword evidence="9 12" id="KW-0472">Membrane</keyword>
<dbReference type="InterPro" id="IPR030874">
    <property type="entry name" value="Cardiolipin_synth_Firmi"/>
</dbReference>
<dbReference type="PROSITE" id="PS50035">
    <property type="entry name" value="PLD"/>
    <property type="match status" value="2"/>
</dbReference>
<evidence type="ECO:0000256" key="9">
    <source>
        <dbReference type="ARBA" id="ARBA00023136"/>
    </source>
</evidence>
<keyword evidence="8 12" id="KW-0443">Lipid metabolism</keyword>
<keyword evidence="2 12" id="KW-1003">Cell membrane</keyword>
<dbReference type="GO" id="GO:0032049">
    <property type="term" value="P:cardiolipin biosynthetic process"/>
    <property type="evidence" value="ECO:0007669"/>
    <property type="project" value="UniProtKB-UniRule"/>
</dbReference>
<keyword evidence="4 12" id="KW-0808">Transferase</keyword>
<evidence type="ECO:0000256" key="11">
    <source>
        <dbReference type="ARBA" id="ARBA00023264"/>
    </source>
</evidence>
<comment type="subcellular location">
    <subcellularLocation>
        <location evidence="1 12">Cell membrane</location>
        <topology evidence="1 12">Multi-pass membrane protein</topology>
    </subcellularLocation>
</comment>
<dbReference type="InterPro" id="IPR001736">
    <property type="entry name" value="PLipase_D/transphosphatidylase"/>
</dbReference>
<feature type="domain" description="PLD phosphodiesterase" evidence="14">
    <location>
        <begin position="392"/>
        <end position="419"/>
    </location>
</feature>
<dbReference type="GO" id="GO:0008808">
    <property type="term" value="F:cardiolipin synthase activity"/>
    <property type="evidence" value="ECO:0007669"/>
    <property type="project" value="UniProtKB-UniRule"/>
</dbReference>
<feature type="transmembrane region" description="Helical" evidence="12">
    <location>
        <begin position="6"/>
        <end position="27"/>
    </location>
</feature>
<dbReference type="InterPro" id="IPR022924">
    <property type="entry name" value="Cardiolipin_synthase"/>
</dbReference>
<evidence type="ECO:0000256" key="2">
    <source>
        <dbReference type="ARBA" id="ARBA00022475"/>
    </source>
</evidence>
<feature type="domain" description="PLD phosphodiesterase" evidence="14">
    <location>
        <begin position="214"/>
        <end position="241"/>
    </location>
</feature>
<dbReference type="EMBL" id="FRAD01000028">
    <property type="protein sequence ID" value="SHK43941.1"/>
    <property type="molecule type" value="Genomic_DNA"/>
</dbReference>
<evidence type="ECO:0000313" key="16">
    <source>
        <dbReference type="Proteomes" id="UP000183952"/>
    </source>
</evidence>
<keyword evidence="16" id="KW-1185">Reference proteome</keyword>
<dbReference type="Pfam" id="PF13396">
    <property type="entry name" value="PLDc_N"/>
    <property type="match status" value="1"/>
</dbReference>
<dbReference type="OrthoDB" id="9762009at2"/>
<accession>A0A1M6SGR6</accession>
<evidence type="ECO:0000256" key="6">
    <source>
        <dbReference type="ARBA" id="ARBA00022737"/>
    </source>
</evidence>
<feature type="active site" evidence="12">
    <location>
        <position position="404"/>
    </location>
</feature>
<evidence type="ECO:0000313" key="15">
    <source>
        <dbReference type="EMBL" id="SHK43941.1"/>
    </source>
</evidence>